<dbReference type="PANTHER" id="PTHR34294">
    <property type="entry name" value="TRANSCRIPTIONAL REGULATOR-RELATED"/>
    <property type="match status" value="1"/>
</dbReference>
<name>A0A521C360_9BACT</name>
<dbReference type="InterPro" id="IPR037171">
    <property type="entry name" value="NagB/RpiA_transferase-like"/>
</dbReference>
<dbReference type="AlphaFoldDB" id="A0A521C360"/>
<dbReference type="Gene3D" id="3.40.50.1360">
    <property type="match status" value="1"/>
</dbReference>
<dbReference type="Pfam" id="PF04198">
    <property type="entry name" value="Sugar-bind"/>
    <property type="match status" value="1"/>
</dbReference>
<protein>
    <submittedName>
        <fullName evidence="7">Transcriptional regulator</fullName>
    </submittedName>
</protein>
<accession>A0A521C360</accession>
<keyword evidence="8" id="KW-1185">Reference proteome</keyword>
<evidence type="ECO:0000256" key="2">
    <source>
        <dbReference type="ARBA" id="ARBA00023015"/>
    </source>
</evidence>
<dbReference type="Gene3D" id="1.10.10.60">
    <property type="entry name" value="Homeodomain-like"/>
    <property type="match status" value="1"/>
</dbReference>
<dbReference type="SUPFAM" id="SSF100950">
    <property type="entry name" value="NagB/RpiA/CoA transferase-like"/>
    <property type="match status" value="1"/>
</dbReference>
<dbReference type="InterPro" id="IPR007630">
    <property type="entry name" value="RNA_pol_sigma70_r4"/>
</dbReference>
<feature type="domain" description="RNA polymerase sigma-70 region 4" evidence="6">
    <location>
        <begin position="1"/>
        <end position="31"/>
    </location>
</feature>
<comment type="similarity">
    <text evidence="1">Belongs to the SorC transcriptional regulatory family.</text>
</comment>
<dbReference type="GO" id="GO:0003677">
    <property type="term" value="F:DNA binding"/>
    <property type="evidence" value="ECO:0007669"/>
    <property type="project" value="UniProtKB-KW"/>
</dbReference>
<feature type="domain" description="Sugar-binding" evidence="5">
    <location>
        <begin position="43"/>
        <end position="300"/>
    </location>
</feature>
<reference evidence="7 8" key="1">
    <citation type="submission" date="2017-05" db="EMBL/GenBank/DDBJ databases">
        <authorList>
            <person name="Varghese N."/>
            <person name="Submissions S."/>
        </authorList>
    </citation>
    <scope>NUCLEOTIDE SEQUENCE [LARGE SCALE GENOMIC DNA]</scope>
    <source>
        <strain evidence="7 8">DSM 21985</strain>
    </source>
</reference>
<gene>
    <name evidence="7" type="ORF">SAMN06265219_104109</name>
</gene>
<keyword evidence="3" id="KW-0238">DNA-binding</keyword>
<evidence type="ECO:0000256" key="4">
    <source>
        <dbReference type="ARBA" id="ARBA00023163"/>
    </source>
</evidence>
<evidence type="ECO:0000256" key="3">
    <source>
        <dbReference type="ARBA" id="ARBA00023125"/>
    </source>
</evidence>
<proteinExistence type="inferred from homology"/>
<dbReference type="GO" id="GO:0030246">
    <property type="term" value="F:carbohydrate binding"/>
    <property type="evidence" value="ECO:0007669"/>
    <property type="project" value="InterPro"/>
</dbReference>
<sequence>MYYEQEYNQQQIANRLHLSRPKVSRLLKQAREVGIVQISVVSPTENFIELEKNLEEKFGLKEVLIVETDTQASGKVLKKQIGTAAANYLHRTISNGDTIGVSWGTTLEAVIDALPPKQTEDTHIVQALGGVGPPEDKAHTTDISRRLSQLLGSRLTLLPAPGIVGSTNAKEVLLDDRQVKVALSTFPSINRLFVGLGAIQTNPVLDEDSKEVPPGLYKEITASKAVGDIALRFFDVEGNPVSSTLDDLTIGITIDQIKAIDTVVGIAGGVEKREVILGALRGKFIDVLITDSRTAEMVLEG</sequence>
<dbReference type="InterPro" id="IPR007324">
    <property type="entry name" value="Sugar-bd_dom_put"/>
</dbReference>
<evidence type="ECO:0000259" key="6">
    <source>
        <dbReference type="Pfam" id="PF04545"/>
    </source>
</evidence>
<dbReference type="Pfam" id="PF04545">
    <property type="entry name" value="Sigma70_r4"/>
    <property type="match status" value="1"/>
</dbReference>
<evidence type="ECO:0000313" key="7">
    <source>
        <dbReference type="EMBL" id="SMO53834.1"/>
    </source>
</evidence>
<evidence type="ECO:0000256" key="1">
    <source>
        <dbReference type="ARBA" id="ARBA00010466"/>
    </source>
</evidence>
<dbReference type="EMBL" id="FXTP01000004">
    <property type="protein sequence ID" value="SMO53834.1"/>
    <property type="molecule type" value="Genomic_DNA"/>
</dbReference>
<dbReference type="GO" id="GO:0006352">
    <property type="term" value="P:DNA-templated transcription initiation"/>
    <property type="evidence" value="ECO:0007669"/>
    <property type="project" value="InterPro"/>
</dbReference>
<evidence type="ECO:0000313" key="8">
    <source>
        <dbReference type="Proteomes" id="UP000317557"/>
    </source>
</evidence>
<dbReference type="InterPro" id="IPR051054">
    <property type="entry name" value="SorC_transcr_regulators"/>
</dbReference>
<organism evidence="7 8">
    <name type="scientific">Gracilimonas mengyeensis</name>
    <dbReference type="NCBI Taxonomy" id="1302730"/>
    <lineage>
        <taxon>Bacteria</taxon>
        <taxon>Pseudomonadati</taxon>
        <taxon>Balneolota</taxon>
        <taxon>Balneolia</taxon>
        <taxon>Balneolales</taxon>
        <taxon>Balneolaceae</taxon>
        <taxon>Gracilimonas</taxon>
    </lineage>
</organism>
<keyword evidence="2" id="KW-0805">Transcription regulation</keyword>
<keyword evidence="4" id="KW-0804">Transcription</keyword>
<dbReference type="Proteomes" id="UP000317557">
    <property type="component" value="Unassembled WGS sequence"/>
</dbReference>
<evidence type="ECO:0000259" key="5">
    <source>
        <dbReference type="Pfam" id="PF04198"/>
    </source>
</evidence>
<dbReference type="GO" id="GO:0003700">
    <property type="term" value="F:DNA-binding transcription factor activity"/>
    <property type="evidence" value="ECO:0007669"/>
    <property type="project" value="InterPro"/>
</dbReference>